<comment type="caution">
    <text evidence="2">The sequence shown here is derived from an EMBL/GenBank/DDBJ whole genome shotgun (WGS) entry which is preliminary data.</text>
</comment>
<feature type="compositionally biased region" description="Basic and acidic residues" evidence="1">
    <location>
        <begin position="335"/>
        <end position="350"/>
    </location>
</feature>
<dbReference type="AlphaFoldDB" id="A0A9P5XWP1"/>
<name>A0A9P5XWP1_9AGAR</name>
<dbReference type="OrthoDB" id="6474464at2759"/>
<protein>
    <submittedName>
        <fullName evidence="2">Uncharacterized protein</fullName>
    </submittedName>
</protein>
<feature type="region of interest" description="Disordered" evidence="1">
    <location>
        <begin position="334"/>
        <end position="357"/>
    </location>
</feature>
<proteinExistence type="predicted"/>
<sequence>MSAHMANSRPSWVPVQVKPKIPSIVIPTTTHVHEVVLGNSLTNTWTPVSPILIPPRVAPTSSSPRVDSHSNSPLKELTASDITSPNLIAIAELFAAMKCTFRALGTTFENLGKQTEKMASLAPAVKASEQINNTRAELQEQIRRQEASMQTIYVLLENAIQDSVVDRLREQIFTEIQDTVANEVKERVQRELAKLIPTYLHPQVQNRTKESSVVQTSLCNREAQTYNANLQPTSSLRPLLRPLPTPQQSPTYVVRRAPLPITPLDPTPLSAFPRLKVPAPTPITTFSQYLLIPGGSNQYIQVTPPTPSPTLPRDLKSLFALDPDMTQRLLQDYSSDNKDEYLPANDDPRPKAVPRGSIPDFSFGPLFNSDNYDHTENKIRRFMFHIGVRALSYFILTF</sequence>
<evidence type="ECO:0000313" key="2">
    <source>
        <dbReference type="EMBL" id="KAF9456946.1"/>
    </source>
</evidence>
<dbReference type="EMBL" id="MU150395">
    <property type="protein sequence ID" value="KAF9456946.1"/>
    <property type="molecule type" value="Genomic_DNA"/>
</dbReference>
<accession>A0A9P5XWP1</accession>
<dbReference type="Proteomes" id="UP000807353">
    <property type="component" value="Unassembled WGS sequence"/>
</dbReference>
<evidence type="ECO:0000313" key="3">
    <source>
        <dbReference type="Proteomes" id="UP000807353"/>
    </source>
</evidence>
<gene>
    <name evidence="2" type="ORF">BDZ94DRAFT_1274442</name>
</gene>
<reference evidence="2" key="1">
    <citation type="submission" date="2020-11" db="EMBL/GenBank/DDBJ databases">
        <authorList>
            <consortium name="DOE Joint Genome Institute"/>
            <person name="Ahrendt S."/>
            <person name="Riley R."/>
            <person name="Andreopoulos W."/>
            <person name="Labutti K."/>
            <person name="Pangilinan J."/>
            <person name="Ruiz-Duenas F.J."/>
            <person name="Barrasa J.M."/>
            <person name="Sanchez-Garcia M."/>
            <person name="Camarero S."/>
            <person name="Miyauchi S."/>
            <person name="Serrano A."/>
            <person name="Linde D."/>
            <person name="Babiker R."/>
            <person name="Drula E."/>
            <person name="Ayuso-Fernandez I."/>
            <person name="Pacheco R."/>
            <person name="Padilla G."/>
            <person name="Ferreira P."/>
            <person name="Barriuso J."/>
            <person name="Kellner H."/>
            <person name="Castanera R."/>
            <person name="Alfaro M."/>
            <person name="Ramirez L."/>
            <person name="Pisabarro A.G."/>
            <person name="Kuo A."/>
            <person name="Tritt A."/>
            <person name="Lipzen A."/>
            <person name="He G."/>
            <person name="Yan M."/>
            <person name="Ng V."/>
            <person name="Cullen D."/>
            <person name="Martin F."/>
            <person name="Rosso M.-N."/>
            <person name="Henrissat B."/>
            <person name="Hibbett D."/>
            <person name="Martinez A.T."/>
            <person name="Grigoriev I.V."/>
        </authorList>
    </citation>
    <scope>NUCLEOTIDE SEQUENCE</scope>
    <source>
        <strain evidence="2">CBS 247.69</strain>
    </source>
</reference>
<keyword evidence="3" id="KW-1185">Reference proteome</keyword>
<organism evidence="2 3">
    <name type="scientific">Collybia nuda</name>
    <dbReference type="NCBI Taxonomy" id="64659"/>
    <lineage>
        <taxon>Eukaryota</taxon>
        <taxon>Fungi</taxon>
        <taxon>Dikarya</taxon>
        <taxon>Basidiomycota</taxon>
        <taxon>Agaricomycotina</taxon>
        <taxon>Agaricomycetes</taxon>
        <taxon>Agaricomycetidae</taxon>
        <taxon>Agaricales</taxon>
        <taxon>Tricholomatineae</taxon>
        <taxon>Clitocybaceae</taxon>
        <taxon>Collybia</taxon>
    </lineage>
</organism>
<evidence type="ECO:0000256" key="1">
    <source>
        <dbReference type="SAM" id="MobiDB-lite"/>
    </source>
</evidence>